<sequence>MSGSQINSTPPPHHLHPSSSQTPTQQTPVIQCQHQTGYSQREYDIWVHDMEHYSGPYDYPNWRDLVGNDESKKIAEVYLEATVLKDFIFIQLERLHQKAYDRFQSLLSQLEIHGAGVNSLSFDDQYNNIRVFENDVKGSTALSSSSQNVAFVSENTNNTNDVSTALLCF</sequence>
<accession>A0ABQ5B852</accession>
<dbReference type="EMBL" id="BQNB010013030">
    <property type="protein sequence ID" value="GJT10975.1"/>
    <property type="molecule type" value="Genomic_DNA"/>
</dbReference>
<reference evidence="2" key="1">
    <citation type="journal article" date="2022" name="Int. J. Mol. Sci.">
        <title>Draft Genome of Tanacetum Coccineum: Genomic Comparison of Closely Related Tanacetum-Family Plants.</title>
        <authorList>
            <person name="Yamashiro T."/>
            <person name="Shiraishi A."/>
            <person name="Nakayama K."/>
            <person name="Satake H."/>
        </authorList>
    </citation>
    <scope>NUCLEOTIDE SEQUENCE</scope>
</reference>
<gene>
    <name evidence="2" type="ORF">Tco_0858017</name>
</gene>
<name>A0ABQ5B852_9ASTR</name>
<evidence type="ECO:0000256" key="1">
    <source>
        <dbReference type="SAM" id="MobiDB-lite"/>
    </source>
</evidence>
<organism evidence="2 3">
    <name type="scientific">Tanacetum coccineum</name>
    <dbReference type="NCBI Taxonomy" id="301880"/>
    <lineage>
        <taxon>Eukaryota</taxon>
        <taxon>Viridiplantae</taxon>
        <taxon>Streptophyta</taxon>
        <taxon>Embryophyta</taxon>
        <taxon>Tracheophyta</taxon>
        <taxon>Spermatophyta</taxon>
        <taxon>Magnoliopsida</taxon>
        <taxon>eudicotyledons</taxon>
        <taxon>Gunneridae</taxon>
        <taxon>Pentapetalae</taxon>
        <taxon>asterids</taxon>
        <taxon>campanulids</taxon>
        <taxon>Asterales</taxon>
        <taxon>Asteraceae</taxon>
        <taxon>Asteroideae</taxon>
        <taxon>Anthemideae</taxon>
        <taxon>Anthemidinae</taxon>
        <taxon>Tanacetum</taxon>
    </lineage>
</organism>
<protein>
    <submittedName>
        <fullName evidence="2">Uncharacterized protein</fullName>
    </submittedName>
</protein>
<reference evidence="2" key="2">
    <citation type="submission" date="2022-01" db="EMBL/GenBank/DDBJ databases">
        <authorList>
            <person name="Yamashiro T."/>
            <person name="Shiraishi A."/>
            <person name="Satake H."/>
            <person name="Nakayama K."/>
        </authorList>
    </citation>
    <scope>NUCLEOTIDE SEQUENCE</scope>
</reference>
<proteinExistence type="predicted"/>
<keyword evidence="3" id="KW-1185">Reference proteome</keyword>
<evidence type="ECO:0000313" key="2">
    <source>
        <dbReference type="EMBL" id="GJT10975.1"/>
    </source>
</evidence>
<dbReference type="Proteomes" id="UP001151760">
    <property type="component" value="Unassembled WGS sequence"/>
</dbReference>
<comment type="caution">
    <text evidence="2">The sequence shown here is derived from an EMBL/GenBank/DDBJ whole genome shotgun (WGS) entry which is preliminary data.</text>
</comment>
<feature type="compositionally biased region" description="Low complexity" evidence="1">
    <location>
        <begin position="17"/>
        <end position="28"/>
    </location>
</feature>
<feature type="region of interest" description="Disordered" evidence="1">
    <location>
        <begin position="1"/>
        <end position="28"/>
    </location>
</feature>
<evidence type="ECO:0000313" key="3">
    <source>
        <dbReference type="Proteomes" id="UP001151760"/>
    </source>
</evidence>